<evidence type="ECO:0000313" key="3">
    <source>
        <dbReference type="Proteomes" id="UP000450676"/>
    </source>
</evidence>
<dbReference type="PANTHER" id="PTHR43384:SF13">
    <property type="entry name" value="SLR0110 PROTEIN"/>
    <property type="match status" value="1"/>
</dbReference>
<accession>A0A7X4KPL7</accession>
<dbReference type="InterPro" id="IPR025669">
    <property type="entry name" value="AAA_dom"/>
</dbReference>
<proteinExistence type="predicted"/>
<dbReference type="InterPro" id="IPR050625">
    <property type="entry name" value="ParA/MinD_ATPase"/>
</dbReference>
<name>A0A7X4KPL7_9BURK</name>
<dbReference type="PANTHER" id="PTHR43384">
    <property type="entry name" value="SEPTUM SITE-DETERMINING PROTEIN MIND HOMOLOG, CHLOROPLASTIC-RELATED"/>
    <property type="match status" value="1"/>
</dbReference>
<dbReference type="Gene3D" id="3.40.50.300">
    <property type="entry name" value="P-loop containing nucleotide triphosphate hydrolases"/>
    <property type="match status" value="1"/>
</dbReference>
<dbReference type="RefSeq" id="WP_161074608.1">
    <property type="nucleotide sequence ID" value="NZ_WWCU01000035.1"/>
</dbReference>
<protein>
    <submittedName>
        <fullName evidence="2">AAA family ATPase</fullName>
    </submittedName>
</protein>
<dbReference type="SUPFAM" id="SSF52540">
    <property type="entry name" value="P-loop containing nucleoside triphosphate hydrolases"/>
    <property type="match status" value="1"/>
</dbReference>
<dbReference type="GO" id="GO:0005829">
    <property type="term" value="C:cytosol"/>
    <property type="evidence" value="ECO:0007669"/>
    <property type="project" value="TreeGrafter"/>
</dbReference>
<evidence type="ECO:0000313" key="2">
    <source>
        <dbReference type="EMBL" id="MYN10317.1"/>
    </source>
</evidence>
<dbReference type="Gene3D" id="3.40.50.2300">
    <property type="match status" value="1"/>
</dbReference>
<dbReference type="Proteomes" id="UP000450676">
    <property type="component" value="Unassembled WGS sequence"/>
</dbReference>
<sequence length="391" mass="42867">MKALIISRDNLLHAEVAAQGSARMPAVQLVASRLGLRDAVERVLAEAPELVILDASEVAPEEAELVERLVKHYPRACCMLLTRGPQQELLIRAMRAGMREVLPLPLVHRAFHEAMDRIEVETGVAHMRDGKALAFISCKGGSGATFLATNFGYALAVLAERKVLLIDLHGQFGDATLYVSDQKPAMTLSDICAQIARMDGAFLDSCLVHVTPNFGVLAAADDPHQAGTMKPEHMDAIMRVARQHYDYIVLDVGRQIDAISLRALDSADAIYPVLQLALPDIRDGRRLLDIFRSLGYPGERIRLIVNRYERGGKLRLADLEQALGAEVMHTVPNDYLSATDSVNQGVPLLQLSRSSPVARSLADLVEVVAARRVPESKGLFDRLFGRSESEL</sequence>
<dbReference type="Pfam" id="PF13614">
    <property type="entry name" value="AAA_31"/>
    <property type="match status" value="1"/>
</dbReference>
<dbReference type="AlphaFoldDB" id="A0A7X4KPL7"/>
<dbReference type="GO" id="GO:0016887">
    <property type="term" value="F:ATP hydrolysis activity"/>
    <property type="evidence" value="ECO:0007669"/>
    <property type="project" value="TreeGrafter"/>
</dbReference>
<gene>
    <name evidence="2" type="ORF">GTP77_23620</name>
</gene>
<evidence type="ECO:0000259" key="1">
    <source>
        <dbReference type="Pfam" id="PF13614"/>
    </source>
</evidence>
<organism evidence="2 3">
    <name type="scientific">Pseudoduganella aquatica</name>
    <dbReference type="NCBI Taxonomy" id="2660641"/>
    <lineage>
        <taxon>Bacteria</taxon>
        <taxon>Pseudomonadati</taxon>
        <taxon>Pseudomonadota</taxon>
        <taxon>Betaproteobacteria</taxon>
        <taxon>Burkholderiales</taxon>
        <taxon>Oxalobacteraceae</taxon>
        <taxon>Telluria group</taxon>
        <taxon>Pseudoduganella</taxon>
    </lineage>
</organism>
<dbReference type="GO" id="GO:0051782">
    <property type="term" value="P:negative regulation of cell division"/>
    <property type="evidence" value="ECO:0007669"/>
    <property type="project" value="TreeGrafter"/>
</dbReference>
<dbReference type="InterPro" id="IPR027417">
    <property type="entry name" value="P-loop_NTPase"/>
</dbReference>
<feature type="domain" description="AAA" evidence="1">
    <location>
        <begin position="131"/>
        <end position="271"/>
    </location>
</feature>
<reference evidence="2 3" key="1">
    <citation type="submission" date="2019-12" db="EMBL/GenBank/DDBJ databases">
        <title>Novel species isolated from a subtropical stream in China.</title>
        <authorList>
            <person name="Lu H."/>
        </authorList>
    </citation>
    <scope>NUCLEOTIDE SEQUENCE [LARGE SCALE GENOMIC DNA]</scope>
    <source>
        <strain evidence="2 3">FT127W</strain>
    </source>
</reference>
<dbReference type="EMBL" id="WWCU01000035">
    <property type="protein sequence ID" value="MYN10317.1"/>
    <property type="molecule type" value="Genomic_DNA"/>
</dbReference>
<dbReference type="GO" id="GO:0009898">
    <property type="term" value="C:cytoplasmic side of plasma membrane"/>
    <property type="evidence" value="ECO:0007669"/>
    <property type="project" value="TreeGrafter"/>
</dbReference>
<dbReference type="GO" id="GO:0005524">
    <property type="term" value="F:ATP binding"/>
    <property type="evidence" value="ECO:0007669"/>
    <property type="project" value="TreeGrafter"/>
</dbReference>
<keyword evidence="3" id="KW-1185">Reference proteome</keyword>
<comment type="caution">
    <text evidence="2">The sequence shown here is derived from an EMBL/GenBank/DDBJ whole genome shotgun (WGS) entry which is preliminary data.</text>
</comment>
<dbReference type="SUPFAM" id="SSF52172">
    <property type="entry name" value="CheY-like"/>
    <property type="match status" value="1"/>
</dbReference>
<dbReference type="InterPro" id="IPR011006">
    <property type="entry name" value="CheY-like_superfamily"/>
</dbReference>